<feature type="domain" description="Subtilisin-like protease fibronectin type-III" evidence="8">
    <location>
        <begin position="560"/>
        <end position="656"/>
    </location>
</feature>
<evidence type="ECO:0000256" key="4">
    <source>
        <dbReference type="ARBA" id="ARBA00022801"/>
    </source>
</evidence>
<keyword evidence="10" id="KW-1185">Reference proteome</keyword>
<gene>
    <name evidence="9" type="ORF">SAY87_001771</name>
</gene>
<evidence type="ECO:0000256" key="3">
    <source>
        <dbReference type="ARBA" id="ARBA00022729"/>
    </source>
</evidence>
<dbReference type="Proteomes" id="UP001345219">
    <property type="component" value="Chromosome 2"/>
</dbReference>
<dbReference type="Gene3D" id="3.40.50.200">
    <property type="entry name" value="Peptidase S8/S53 domain"/>
    <property type="match status" value="1"/>
</dbReference>
<keyword evidence="2" id="KW-0645">Protease</keyword>
<evidence type="ECO:0000256" key="5">
    <source>
        <dbReference type="ARBA" id="ARBA00022825"/>
    </source>
</evidence>
<dbReference type="InterPro" id="IPR036852">
    <property type="entry name" value="Peptidase_S8/S53_dom_sf"/>
</dbReference>
<name>A0AAN7JUR1_9MYRT</name>
<dbReference type="FunFam" id="2.60.40.2310:FF:000001">
    <property type="entry name" value="Subtilisin-like protease SBT1.5"/>
    <property type="match status" value="1"/>
</dbReference>
<evidence type="ECO:0000256" key="2">
    <source>
        <dbReference type="ARBA" id="ARBA00022670"/>
    </source>
</evidence>
<evidence type="ECO:0000259" key="7">
    <source>
        <dbReference type="Pfam" id="PF00082"/>
    </source>
</evidence>
<dbReference type="EMBL" id="JAXIOK010000015">
    <property type="protein sequence ID" value="KAK4753667.1"/>
    <property type="molecule type" value="Genomic_DNA"/>
</dbReference>
<dbReference type="InterPro" id="IPR015500">
    <property type="entry name" value="Peptidase_S8_subtilisin-rel"/>
</dbReference>
<protein>
    <submittedName>
        <fullName evidence="9">Uncharacterized protein</fullName>
    </submittedName>
</protein>
<dbReference type="Gene3D" id="2.60.40.2310">
    <property type="match status" value="1"/>
</dbReference>
<dbReference type="InterPro" id="IPR000209">
    <property type="entry name" value="Peptidase_S8/S53_dom"/>
</dbReference>
<keyword evidence="5" id="KW-0720">Serine protease</keyword>
<dbReference type="CDD" id="cd04852">
    <property type="entry name" value="Peptidases_S8_3"/>
    <property type="match status" value="1"/>
</dbReference>
<dbReference type="PRINTS" id="PR00723">
    <property type="entry name" value="SUBTILISIN"/>
</dbReference>
<dbReference type="Pfam" id="PF00082">
    <property type="entry name" value="Peptidase_S8"/>
    <property type="match status" value="1"/>
</dbReference>
<evidence type="ECO:0000313" key="10">
    <source>
        <dbReference type="Proteomes" id="UP001345219"/>
    </source>
</evidence>
<organism evidence="9 10">
    <name type="scientific">Trapa incisa</name>
    <dbReference type="NCBI Taxonomy" id="236973"/>
    <lineage>
        <taxon>Eukaryota</taxon>
        <taxon>Viridiplantae</taxon>
        <taxon>Streptophyta</taxon>
        <taxon>Embryophyta</taxon>
        <taxon>Tracheophyta</taxon>
        <taxon>Spermatophyta</taxon>
        <taxon>Magnoliopsida</taxon>
        <taxon>eudicotyledons</taxon>
        <taxon>Gunneridae</taxon>
        <taxon>Pentapetalae</taxon>
        <taxon>rosids</taxon>
        <taxon>malvids</taxon>
        <taxon>Myrtales</taxon>
        <taxon>Lythraceae</taxon>
        <taxon>Trapa</taxon>
    </lineage>
</organism>
<accession>A0AAN7JUR1</accession>
<dbReference type="PANTHER" id="PTHR10795">
    <property type="entry name" value="PROPROTEIN CONVERTASE SUBTILISIN/KEXIN"/>
    <property type="match status" value="1"/>
</dbReference>
<dbReference type="GO" id="GO:0004252">
    <property type="term" value="F:serine-type endopeptidase activity"/>
    <property type="evidence" value="ECO:0007669"/>
    <property type="project" value="InterPro"/>
</dbReference>
<dbReference type="CDD" id="cd02120">
    <property type="entry name" value="PA_subtilisin_like"/>
    <property type="match status" value="1"/>
</dbReference>
<keyword evidence="4" id="KW-0378">Hydrolase</keyword>
<feature type="domain" description="Peptidase S8/S53" evidence="7">
    <location>
        <begin position="76"/>
        <end position="469"/>
    </location>
</feature>
<dbReference type="PROSITE" id="PS51892">
    <property type="entry name" value="SUBTILASE"/>
    <property type="match status" value="1"/>
</dbReference>
<keyword evidence="3" id="KW-0732">Signal</keyword>
<sequence length="673" mass="72863">MENIILSISCSCHLQSLSRGILFRITLVNICPSTDIGEVVSVFQSRLFELHTTRSWDFVGLPLNNGGVTPRQLAYGSDVIVGIFDTGIWPESPSFSEEHGMGPIPSSWKGKCVRGENFDPAIACNRKLIGARYYLTGLEHQLGPLNSDSEYRSPRDWVGHGTHTASTAVGSIVHNANYYGIGQGTARGGAPRARVAIYKTCWNNNNVGTCSEADVMAAFDDALRDGVHLISASFGRAPPLAPFFKSQADIGSFHAMQLGVTVVFSAGNENSAPNPSLVQNVSPWSISVAASSIDRTFPTKIVLDANLTFMGESLVISQVNGLLADAGSHFINRICSPDKWNNISASGKIVLCFSNVGLVPSELAIAAVQKAYGVGLIFAEPLSRQIPDVDDIPTVHVDLQQGTRIRNYLGLARRRPVSVQIIPGKGVIRKSPAPAVAYFSCRGPSSLSPDILKPDITAPGVNILAAWPSRAVNNNGPYMEDTASEVMMAGGSTKSSDPFEVGAGHINPTKAMDPGLVYDMKTTDYIIFLCNSGYTQDQIALMVRPGTRTTCPHSYASNSNLNYPAITVSNLQTTTTVKRTVRNVGWNRNALYFARATSPHGVDVYIWPKILAFSWFRDEITYYVTLSPRKVSSGRYDFGEIVWSDGFHNVRIPLAVCVNNTDHATAAAAHQWS</sequence>
<dbReference type="InterPro" id="IPR045051">
    <property type="entry name" value="SBT"/>
</dbReference>
<dbReference type="Pfam" id="PF17766">
    <property type="entry name" value="fn3_6"/>
    <property type="match status" value="1"/>
</dbReference>
<comment type="caution">
    <text evidence="6">Lacks conserved residue(s) required for the propagation of feature annotation.</text>
</comment>
<comment type="similarity">
    <text evidence="1 6">Belongs to the peptidase S8 family.</text>
</comment>
<evidence type="ECO:0000313" key="9">
    <source>
        <dbReference type="EMBL" id="KAK4753667.1"/>
    </source>
</evidence>
<reference evidence="9 10" key="1">
    <citation type="journal article" date="2023" name="Hortic Res">
        <title>Pangenome of water caltrop reveals structural variations and asymmetric subgenome divergence after allopolyploidization.</title>
        <authorList>
            <person name="Zhang X."/>
            <person name="Chen Y."/>
            <person name="Wang L."/>
            <person name="Yuan Y."/>
            <person name="Fang M."/>
            <person name="Shi L."/>
            <person name="Lu R."/>
            <person name="Comes H.P."/>
            <person name="Ma Y."/>
            <person name="Chen Y."/>
            <person name="Huang G."/>
            <person name="Zhou Y."/>
            <person name="Zheng Z."/>
            <person name="Qiu Y."/>
        </authorList>
    </citation>
    <scope>NUCLEOTIDE SEQUENCE [LARGE SCALE GENOMIC DNA]</scope>
    <source>
        <tissue evidence="9">Roots</tissue>
    </source>
</reference>
<dbReference type="AlphaFoldDB" id="A0AAN7JUR1"/>
<evidence type="ECO:0000259" key="8">
    <source>
        <dbReference type="Pfam" id="PF17766"/>
    </source>
</evidence>
<dbReference type="SUPFAM" id="SSF52743">
    <property type="entry name" value="Subtilisin-like"/>
    <property type="match status" value="1"/>
</dbReference>
<dbReference type="GO" id="GO:0006508">
    <property type="term" value="P:proteolysis"/>
    <property type="evidence" value="ECO:0007669"/>
    <property type="project" value="UniProtKB-KW"/>
</dbReference>
<dbReference type="InterPro" id="IPR041469">
    <property type="entry name" value="Subtilisin-like_FN3"/>
</dbReference>
<dbReference type="Gene3D" id="3.50.30.30">
    <property type="match status" value="1"/>
</dbReference>
<evidence type="ECO:0000256" key="6">
    <source>
        <dbReference type="PROSITE-ProRule" id="PRU01240"/>
    </source>
</evidence>
<evidence type="ECO:0000256" key="1">
    <source>
        <dbReference type="ARBA" id="ARBA00011073"/>
    </source>
</evidence>
<proteinExistence type="inferred from homology"/>
<comment type="caution">
    <text evidence="9">The sequence shown here is derived from an EMBL/GenBank/DDBJ whole genome shotgun (WGS) entry which is preliminary data.</text>
</comment>
<dbReference type="InterPro" id="IPR034197">
    <property type="entry name" value="Peptidases_S8_3"/>
</dbReference>